<dbReference type="PANTHER" id="PTHR10963">
    <property type="entry name" value="GLYCOSYL HYDROLASE-RELATED"/>
    <property type="match status" value="1"/>
</dbReference>
<dbReference type="CDD" id="cd08023">
    <property type="entry name" value="GH16_laminarinase_like"/>
    <property type="match status" value="1"/>
</dbReference>
<feature type="domain" description="GH16" evidence="4">
    <location>
        <begin position="217"/>
        <end position="490"/>
    </location>
</feature>
<gene>
    <name evidence="5" type="ORF">ACFS5P_08650</name>
</gene>
<accession>A0ABW5ZIM6</accession>
<keyword evidence="6" id="KW-1185">Reference proteome</keyword>
<dbReference type="InterPro" id="IPR008979">
    <property type="entry name" value="Galactose-bd-like_sf"/>
</dbReference>
<dbReference type="Pfam" id="PF00722">
    <property type="entry name" value="Glyco_hydro_16"/>
    <property type="match status" value="1"/>
</dbReference>
<comment type="similarity">
    <text evidence="1">Belongs to the glycosyl hydrolase 16 family.</text>
</comment>
<dbReference type="Pfam" id="PF02018">
    <property type="entry name" value="CBM_4_9"/>
    <property type="match status" value="3"/>
</dbReference>
<reference evidence="6" key="1">
    <citation type="journal article" date="2019" name="Int. J. Syst. Evol. Microbiol.">
        <title>The Global Catalogue of Microorganisms (GCM) 10K type strain sequencing project: providing services to taxonomists for standard genome sequencing and annotation.</title>
        <authorList>
            <consortium name="The Broad Institute Genomics Platform"/>
            <consortium name="The Broad Institute Genome Sequencing Center for Infectious Disease"/>
            <person name="Wu L."/>
            <person name="Ma J."/>
        </authorList>
    </citation>
    <scope>NUCLEOTIDE SEQUENCE [LARGE SCALE GENOMIC DNA]</scope>
    <source>
        <strain evidence="6">KCTC 13528</strain>
    </source>
</reference>
<keyword evidence="2" id="KW-0378">Hydrolase</keyword>
<name>A0ABW5ZIM6_9BACL</name>
<proteinExistence type="inferred from homology"/>
<evidence type="ECO:0000256" key="1">
    <source>
        <dbReference type="ARBA" id="ARBA00006865"/>
    </source>
</evidence>
<evidence type="ECO:0000256" key="3">
    <source>
        <dbReference type="SAM" id="SignalP"/>
    </source>
</evidence>
<feature type="signal peptide" evidence="3">
    <location>
        <begin position="1"/>
        <end position="20"/>
    </location>
</feature>
<dbReference type="Proteomes" id="UP001597561">
    <property type="component" value="Unassembled WGS sequence"/>
</dbReference>
<dbReference type="RefSeq" id="WP_204730332.1">
    <property type="nucleotide sequence ID" value="NZ_JAFBDK010000016.1"/>
</dbReference>
<evidence type="ECO:0000256" key="2">
    <source>
        <dbReference type="ARBA" id="ARBA00022801"/>
    </source>
</evidence>
<feature type="chain" id="PRO_5045104847" evidence="3">
    <location>
        <begin position="21"/>
        <end position="975"/>
    </location>
</feature>
<dbReference type="InterPro" id="IPR013320">
    <property type="entry name" value="ConA-like_dom_sf"/>
</dbReference>
<dbReference type="SUPFAM" id="SSF49899">
    <property type="entry name" value="Concanavalin A-like lectins/glucanases"/>
    <property type="match status" value="1"/>
</dbReference>
<dbReference type="SUPFAM" id="SSF49785">
    <property type="entry name" value="Galactose-binding domain-like"/>
    <property type="match status" value="3"/>
</dbReference>
<protein>
    <submittedName>
        <fullName evidence="5">Carbohydrate binding domain-containing protein</fullName>
    </submittedName>
</protein>
<dbReference type="PROSITE" id="PS51762">
    <property type="entry name" value="GH16_2"/>
    <property type="match status" value="1"/>
</dbReference>
<dbReference type="InterPro" id="IPR000757">
    <property type="entry name" value="Beta-glucanase-like"/>
</dbReference>
<organism evidence="5 6">
    <name type="scientific">Jeotgalibacillus terrae</name>
    <dbReference type="NCBI Taxonomy" id="587735"/>
    <lineage>
        <taxon>Bacteria</taxon>
        <taxon>Bacillati</taxon>
        <taxon>Bacillota</taxon>
        <taxon>Bacilli</taxon>
        <taxon>Bacillales</taxon>
        <taxon>Caryophanaceae</taxon>
        <taxon>Jeotgalibacillus</taxon>
    </lineage>
</organism>
<dbReference type="PANTHER" id="PTHR10963:SF55">
    <property type="entry name" value="GLYCOSIDE HYDROLASE FAMILY 16 PROTEIN"/>
    <property type="match status" value="1"/>
</dbReference>
<sequence>MLKKSSAILLAFTLSMSSFAGTGVAKKNTVNLKNDVLSHEVIKGDLLITPAAGKKITLDNVTVEGTVYIKGKAPESLVINNSSLQTLSVKTSSHESSFTVSGDSVIEETLFDGNGSLTELELTAEGFKDVSLLNGSSLDLSGEFTSVLTEGKNKGQSEKLNQLAIEGVIDSLFLNALTDIDHAVDSLIKSLHVSTLAAGSSLNGDGVIEAAELETELQLNGVPTQNPDDFVSPWSLVWHDEFNGTEIDRSKWMFEIGNGFTDANGTFVSGWGNNEKQYYTDRPENARTEDGQLVITALEEEYEGFSYTSARLKTKGLFAKTYGKFEMKASLPTGKGYWPAFWMLPEEDRYGGWAASGEIDILEAKGSQPHHAIGTIHYGETWPNNKYTGAEYTFPDGSTIADEHVYAVEWEPGEIRWYVDGVLTQTQNNWYSKEQNAAANHTYPAPFDQPFHMLLNLAIGGNFDGDPTEETMFPQSMNVDYVRVYDLTGRAYQTPELPVVEAEPLPEGAKLPLEDGNLVYNNDFTEDTGTVKGVEGLPGTDHWYFLALPDFGGQASLSLDELNGQTFAKADIQNGGSQPYAVQLIQDVTIGKGRYYKVSFDAKSTANRDINVKVSGDADRDYATYSSSESFSLTDDVQSYEMTFQMTEETDIKARLEFNLGLSTLPAWIGKVRVEETTAPEIDPDASKSPLKNGNLIYNGTFDQGFPDRLLFWHTDEDSVSVDPDQRVLKVNGPGELVQKGIQLLSESPYELALDVKADQQSDMQIELVSEDGSTVYASETVTADTEWSTQNVSFTMPDVTDLNAQFVISFNGEGNVELDNLSLKRVGGPASDAPIQNGTFDGSLEPWVTYSHFDTDATVQHADDQALIQIGQQSAEPWGVQLYQDNLSLLPGKTYTLKFDARSTVDRKIEVTLEDAAYARSLSEIVELTGEQQTYEFTFTAATQESLSLKFLMGTVAGEANEAHEIKIDNVTLE</sequence>
<dbReference type="Gene3D" id="2.60.120.200">
    <property type="match status" value="1"/>
</dbReference>
<dbReference type="Gene3D" id="2.60.120.260">
    <property type="entry name" value="Galactose-binding domain-like"/>
    <property type="match status" value="3"/>
</dbReference>
<dbReference type="InterPro" id="IPR003305">
    <property type="entry name" value="CenC_carb-bd"/>
</dbReference>
<evidence type="ECO:0000313" key="6">
    <source>
        <dbReference type="Proteomes" id="UP001597561"/>
    </source>
</evidence>
<dbReference type="EMBL" id="JBHUPG010000015">
    <property type="protein sequence ID" value="MFD2911943.1"/>
    <property type="molecule type" value="Genomic_DNA"/>
</dbReference>
<evidence type="ECO:0000259" key="4">
    <source>
        <dbReference type="PROSITE" id="PS51762"/>
    </source>
</evidence>
<dbReference type="InterPro" id="IPR050546">
    <property type="entry name" value="Glycosyl_Hydrlase_16"/>
</dbReference>
<comment type="caution">
    <text evidence="5">The sequence shown here is derived from an EMBL/GenBank/DDBJ whole genome shotgun (WGS) entry which is preliminary data.</text>
</comment>
<evidence type="ECO:0000313" key="5">
    <source>
        <dbReference type="EMBL" id="MFD2911943.1"/>
    </source>
</evidence>
<keyword evidence="3" id="KW-0732">Signal</keyword>